<evidence type="ECO:0000259" key="14">
    <source>
        <dbReference type="Pfam" id="PF13244"/>
    </source>
</evidence>
<evidence type="ECO:0000256" key="9">
    <source>
        <dbReference type="RuleBase" id="RU000320"/>
    </source>
</evidence>
<keyword evidence="7" id="KW-0406">Ion transport</keyword>
<dbReference type="Pfam" id="PF00662">
    <property type="entry name" value="Proton_antipo_N"/>
    <property type="match status" value="1"/>
</dbReference>
<feature type="transmembrane region" description="Helical" evidence="10">
    <location>
        <begin position="203"/>
        <end position="229"/>
    </location>
</feature>
<feature type="domain" description="MrpA C-terminal/MbhE" evidence="15">
    <location>
        <begin position="677"/>
        <end position="758"/>
    </location>
</feature>
<feature type="transmembrane region" description="Helical" evidence="10">
    <location>
        <begin position="161"/>
        <end position="183"/>
    </location>
</feature>
<feature type="domain" description="NADH-Ubiquinone oxidoreductase (complex I) chain 5 N-terminal" evidence="12">
    <location>
        <begin position="66"/>
        <end position="111"/>
    </location>
</feature>
<keyword evidence="2" id="KW-0813">Transport</keyword>
<evidence type="ECO:0000256" key="2">
    <source>
        <dbReference type="ARBA" id="ARBA00022448"/>
    </source>
</evidence>
<dbReference type="Proteomes" id="UP000618733">
    <property type="component" value="Unassembled WGS sequence"/>
</dbReference>
<dbReference type="Pfam" id="PF00361">
    <property type="entry name" value="Proton_antipo_M"/>
    <property type="match status" value="1"/>
</dbReference>
<feature type="transmembrane region" description="Helical" evidence="10">
    <location>
        <begin position="78"/>
        <end position="101"/>
    </location>
</feature>
<evidence type="ECO:0000256" key="6">
    <source>
        <dbReference type="ARBA" id="ARBA00022989"/>
    </source>
</evidence>
<dbReference type="Pfam" id="PF04039">
    <property type="entry name" value="MnhB"/>
    <property type="match status" value="1"/>
</dbReference>
<feature type="transmembrane region" description="Helical" evidence="10">
    <location>
        <begin position="296"/>
        <end position="316"/>
    </location>
</feature>
<gene>
    <name evidence="16" type="ORF">JD292_05555</name>
</gene>
<feature type="transmembrane region" description="Helical" evidence="10">
    <location>
        <begin position="493"/>
        <end position="517"/>
    </location>
</feature>
<feature type="domain" description="Na+/H+ antiporter MnhB subunit-related protein" evidence="13">
    <location>
        <begin position="813"/>
        <end position="936"/>
    </location>
</feature>
<feature type="transmembrane region" description="Helical" evidence="10">
    <location>
        <begin position="645"/>
        <end position="664"/>
    </location>
</feature>
<dbReference type="InterPro" id="IPR007182">
    <property type="entry name" value="MnhB"/>
</dbReference>
<feature type="transmembrane region" description="Helical" evidence="10">
    <location>
        <begin position="409"/>
        <end position="430"/>
    </location>
</feature>
<dbReference type="GO" id="GO:0015297">
    <property type="term" value="F:antiporter activity"/>
    <property type="evidence" value="ECO:0007669"/>
    <property type="project" value="UniProtKB-KW"/>
</dbReference>
<feature type="transmembrane region" description="Helical" evidence="10">
    <location>
        <begin position="812"/>
        <end position="834"/>
    </location>
</feature>
<feature type="transmembrane region" description="Helical" evidence="10">
    <location>
        <begin position="840"/>
        <end position="860"/>
    </location>
</feature>
<evidence type="ECO:0000256" key="10">
    <source>
        <dbReference type="SAM" id="Phobius"/>
    </source>
</evidence>
<dbReference type="InterPro" id="IPR001516">
    <property type="entry name" value="Proton_antipo_N"/>
</dbReference>
<feature type="transmembrane region" description="Helical" evidence="10">
    <location>
        <begin position="562"/>
        <end position="582"/>
    </location>
</feature>
<dbReference type="PANTHER" id="PTHR43373">
    <property type="entry name" value="NA(+)/H(+) ANTIPORTER SUBUNIT"/>
    <property type="match status" value="1"/>
</dbReference>
<feature type="domain" description="MrpA C-terminal/MbhD" evidence="14">
    <location>
        <begin position="604"/>
        <end position="669"/>
    </location>
</feature>
<evidence type="ECO:0000256" key="3">
    <source>
        <dbReference type="ARBA" id="ARBA00022449"/>
    </source>
</evidence>
<feature type="transmembrane region" description="Helical" evidence="10">
    <location>
        <begin position="915"/>
        <end position="936"/>
    </location>
</feature>
<organism evidence="16 17">
    <name type="scientific">Leucobacter edaphi</name>
    <dbReference type="NCBI Taxonomy" id="2796472"/>
    <lineage>
        <taxon>Bacteria</taxon>
        <taxon>Bacillati</taxon>
        <taxon>Actinomycetota</taxon>
        <taxon>Actinomycetes</taxon>
        <taxon>Micrococcales</taxon>
        <taxon>Microbacteriaceae</taxon>
        <taxon>Leucobacter</taxon>
    </lineage>
</organism>
<dbReference type="InterPro" id="IPR050616">
    <property type="entry name" value="CPA3_Na-H_Antiporter_A"/>
</dbReference>
<evidence type="ECO:0000256" key="8">
    <source>
        <dbReference type="ARBA" id="ARBA00023136"/>
    </source>
</evidence>
<feature type="transmembrane region" description="Helical" evidence="10">
    <location>
        <begin position="620"/>
        <end position="639"/>
    </location>
</feature>
<dbReference type="Pfam" id="PF20501">
    <property type="entry name" value="MbhE"/>
    <property type="match status" value="1"/>
</dbReference>
<keyword evidence="3" id="KW-0050">Antiport</keyword>
<feature type="transmembrane region" description="Helical" evidence="10">
    <location>
        <begin position="746"/>
        <end position="766"/>
    </location>
</feature>
<feature type="transmembrane region" description="Helical" evidence="10">
    <location>
        <begin position="684"/>
        <end position="707"/>
    </location>
</feature>
<name>A0A934QEB7_9MICO</name>
<reference evidence="16" key="1">
    <citation type="submission" date="2020-12" db="EMBL/GenBank/DDBJ databases">
        <title>Leucobacter sp. CAS2, isolated from Chromium sludge.</title>
        <authorList>
            <person name="Xu Z."/>
        </authorList>
    </citation>
    <scope>NUCLEOTIDE SEQUENCE</scope>
    <source>
        <strain evidence="16">CSA2</strain>
    </source>
</reference>
<dbReference type="EMBL" id="JAEHOI010000004">
    <property type="protein sequence ID" value="MBK0421537.1"/>
    <property type="molecule type" value="Genomic_DNA"/>
</dbReference>
<keyword evidence="17" id="KW-1185">Reference proteome</keyword>
<dbReference type="GO" id="GO:0006811">
    <property type="term" value="P:monoatomic ion transport"/>
    <property type="evidence" value="ECO:0007669"/>
    <property type="project" value="UniProtKB-KW"/>
</dbReference>
<feature type="transmembrane region" description="Helical" evidence="10">
    <location>
        <begin position="131"/>
        <end position="149"/>
    </location>
</feature>
<keyword evidence="4" id="KW-1003">Cell membrane</keyword>
<dbReference type="GO" id="GO:0005886">
    <property type="term" value="C:plasma membrane"/>
    <property type="evidence" value="ECO:0007669"/>
    <property type="project" value="UniProtKB-SubCell"/>
</dbReference>
<evidence type="ECO:0000313" key="17">
    <source>
        <dbReference type="Proteomes" id="UP000618733"/>
    </source>
</evidence>
<keyword evidence="5 9" id="KW-0812">Transmembrane</keyword>
<feature type="domain" description="NADH:quinone oxidoreductase/Mrp antiporter transmembrane" evidence="11">
    <location>
        <begin position="128"/>
        <end position="410"/>
    </location>
</feature>
<dbReference type="InterPro" id="IPR025383">
    <property type="entry name" value="MrpA_C/MbhD"/>
</dbReference>
<proteinExistence type="predicted"/>
<dbReference type="AlphaFoldDB" id="A0A934QEB7"/>
<keyword evidence="8 10" id="KW-0472">Membrane</keyword>
<evidence type="ECO:0000259" key="13">
    <source>
        <dbReference type="Pfam" id="PF04039"/>
    </source>
</evidence>
<feature type="transmembrane region" description="Helical" evidence="10">
    <location>
        <begin position="451"/>
        <end position="473"/>
    </location>
</feature>
<feature type="transmembrane region" description="Helical" evidence="10">
    <location>
        <begin position="30"/>
        <end position="58"/>
    </location>
</feature>
<evidence type="ECO:0000313" key="16">
    <source>
        <dbReference type="EMBL" id="MBK0421537.1"/>
    </source>
</evidence>
<comment type="subcellular location">
    <subcellularLocation>
        <location evidence="1">Cell membrane</location>
        <topology evidence="1">Multi-pass membrane protein</topology>
    </subcellularLocation>
    <subcellularLocation>
        <location evidence="9">Membrane</location>
        <topology evidence="9">Multi-pass membrane protein</topology>
    </subcellularLocation>
</comment>
<sequence>MGAMMGMLLVLALAASVAHPVVKRLGRRSFIGLSLLMAATFVAVLIISLPVFTGEIIVEQLPWIPELGLTLTLRLDALSALFALLVTGAGSLVLLYCTSYFEDDDIGLPRFAGVFMGFAASMLGLVLADDVYLLFIFWEGTTVFSFLLIGHVTRLRTANSAALQALMVTVSGGLAMFVGFVLLARAAGTPLLSEIVAHPPQGALGATAAFLVLAGALSKSAIFPFHFWLPGAMAAPTPVSAYLHAAAMVKAGIYLILRVIPAFGDVPGFRETIVILGAITMINGGVRALRQYDIKLIVAHGTVSQLGLLAMVVGVGDPRTSFAGIVLLFAHALAKAPLFLSVGIIDHATGTRDLRKLCGLGRRLPVLAVLTTIAAASMAGVPPLVGFVAKEAALMELIEVGNASGLATLVFWVTLAGSVLTVGYMGRFLWGAFGMKADTEVCAVVHPPEGKILIAPVVFVVLTVVAGVGATFFDSLFLATIAEEPGREPEHLALWHGVTSALIASLSVLVLGTLLAVAASRLRPRLPVISERWSASHAYWVLTHWIDVLAVRLTALTQRGSLPFYLAVILIVVVIALGGTVLTNDLWPDEYVVATSPVQVPIALVMILATVFSLRAKTRFQAVVLVGITGYGMAALFATHGAPDLALTQVLVETVTLIAFVLVIRRLPQRLGRRATRKVRWARLAIGAGVGLVMGVVAVIALGSRIADPISLQLPELAAAGGHGKNVVNVMLVDIRGWDTMGELSVILAAATGVASLVFLSTRADFRPKLTRRDARTQAREHLLRVADPQDPATRVSWLLAGRRLDPARRSIMLEVVVRLVFHALIILSLYLLFTGHNSPGGGFAGGLVAGLALVARYLAGGRHELRATVPLDAGRILGTGLSIAVTMAVLPLFFGQSALSSAWVDADLGIFGTLPLVTSTLFDIGVYLVVFGLILDVLRSLGAEIDEHEEAEVASFEEEEVSAQ</sequence>
<feature type="transmembrane region" description="Helical" evidence="10">
    <location>
        <begin position="366"/>
        <end position="389"/>
    </location>
</feature>
<evidence type="ECO:0000256" key="5">
    <source>
        <dbReference type="ARBA" id="ARBA00022692"/>
    </source>
</evidence>
<protein>
    <submittedName>
        <fullName evidence="16">Na+/H+ antiporter subunit A</fullName>
    </submittedName>
</protein>
<evidence type="ECO:0000256" key="7">
    <source>
        <dbReference type="ARBA" id="ARBA00023065"/>
    </source>
</evidence>
<dbReference type="Pfam" id="PF13244">
    <property type="entry name" value="MbhD"/>
    <property type="match status" value="1"/>
</dbReference>
<dbReference type="PRINTS" id="PR01434">
    <property type="entry name" value="NADHDHGNASE5"/>
</dbReference>
<keyword evidence="6 10" id="KW-1133">Transmembrane helix</keyword>
<dbReference type="PANTHER" id="PTHR43373:SF1">
    <property type="entry name" value="NA(+)_H(+) ANTIPORTER SUBUNIT A"/>
    <property type="match status" value="1"/>
</dbReference>
<comment type="caution">
    <text evidence="16">The sequence shown here is derived from an EMBL/GenBank/DDBJ whole genome shotgun (WGS) entry which is preliminary data.</text>
</comment>
<accession>A0A934QEB7</accession>
<feature type="transmembrane region" description="Helical" evidence="10">
    <location>
        <begin position="872"/>
        <end position="895"/>
    </location>
</feature>
<evidence type="ECO:0000256" key="1">
    <source>
        <dbReference type="ARBA" id="ARBA00004651"/>
    </source>
</evidence>
<dbReference type="NCBIfam" id="NF009284">
    <property type="entry name" value="PRK12644.1"/>
    <property type="match status" value="1"/>
</dbReference>
<feature type="transmembrane region" description="Helical" evidence="10">
    <location>
        <begin position="594"/>
        <end position="613"/>
    </location>
</feature>
<evidence type="ECO:0000259" key="15">
    <source>
        <dbReference type="Pfam" id="PF20501"/>
    </source>
</evidence>
<feature type="transmembrane region" description="Helical" evidence="10">
    <location>
        <begin position="241"/>
        <end position="260"/>
    </location>
</feature>
<evidence type="ECO:0000256" key="4">
    <source>
        <dbReference type="ARBA" id="ARBA00022475"/>
    </source>
</evidence>
<dbReference type="InterPro" id="IPR046806">
    <property type="entry name" value="MrpA_C/MbhE"/>
</dbReference>
<dbReference type="InterPro" id="IPR001750">
    <property type="entry name" value="ND/Mrp_TM"/>
</dbReference>
<feature type="transmembrane region" description="Helical" evidence="10">
    <location>
        <begin position="272"/>
        <end position="289"/>
    </location>
</feature>
<evidence type="ECO:0000259" key="12">
    <source>
        <dbReference type="Pfam" id="PF00662"/>
    </source>
</evidence>
<evidence type="ECO:0000259" key="11">
    <source>
        <dbReference type="Pfam" id="PF00361"/>
    </source>
</evidence>
<feature type="transmembrane region" description="Helical" evidence="10">
    <location>
        <begin position="322"/>
        <end position="345"/>
    </location>
</feature>